<dbReference type="RefSeq" id="WP_187720861.1">
    <property type="nucleotide sequence ID" value="NZ_BAABBL010000005.1"/>
</dbReference>
<evidence type="ECO:0000313" key="4">
    <source>
        <dbReference type="Proteomes" id="UP000516117"/>
    </source>
</evidence>
<reference evidence="3 4" key="1">
    <citation type="submission" date="2020-08" db="EMBL/GenBank/DDBJ databases">
        <title>Genome sequence of Tessaracoccus defluvii JCM 17540T.</title>
        <authorList>
            <person name="Hyun D.-W."/>
            <person name="Bae J.-W."/>
        </authorList>
    </citation>
    <scope>NUCLEOTIDE SEQUENCE [LARGE SCALE GENOMIC DNA]</scope>
    <source>
        <strain evidence="3 4">JCM 17540</strain>
    </source>
</reference>
<evidence type="ECO:0000256" key="1">
    <source>
        <dbReference type="ARBA" id="ARBA00009108"/>
    </source>
</evidence>
<name>A0A7H0H5B6_9ACTN</name>
<evidence type="ECO:0000256" key="2">
    <source>
        <dbReference type="SAM" id="Phobius"/>
    </source>
</evidence>
<proteinExistence type="inferred from homology"/>
<dbReference type="AlphaFoldDB" id="A0A7H0H5B6"/>
<dbReference type="PANTHER" id="PTHR37313">
    <property type="entry name" value="UPF0749 PROTEIN RV1825"/>
    <property type="match status" value="1"/>
</dbReference>
<dbReference type="Gene3D" id="3.30.70.1880">
    <property type="entry name" value="Protein of unknown function DUF881"/>
    <property type="match status" value="1"/>
</dbReference>
<keyword evidence="2" id="KW-0472">Membrane</keyword>
<dbReference type="Pfam" id="PF05949">
    <property type="entry name" value="DUF881"/>
    <property type="match status" value="1"/>
</dbReference>
<keyword evidence="2" id="KW-1133">Transmembrane helix</keyword>
<dbReference type="Proteomes" id="UP000516117">
    <property type="component" value="Chromosome"/>
</dbReference>
<organism evidence="3 4">
    <name type="scientific">Tessaracoccus defluvii</name>
    <dbReference type="NCBI Taxonomy" id="1285901"/>
    <lineage>
        <taxon>Bacteria</taxon>
        <taxon>Bacillati</taxon>
        <taxon>Actinomycetota</taxon>
        <taxon>Actinomycetes</taxon>
        <taxon>Propionibacteriales</taxon>
        <taxon>Propionibacteriaceae</taxon>
        <taxon>Tessaracoccus</taxon>
    </lineage>
</organism>
<dbReference type="GO" id="GO:0005886">
    <property type="term" value="C:plasma membrane"/>
    <property type="evidence" value="ECO:0007669"/>
    <property type="project" value="TreeGrafter"/>
</dbReference>
<sequence length="258" mass="27575">MELGEWARTRLSRIRANVSRNQHRHRSPRGRTATVLVFVLAGLMITVSAVAARGTDLRRDRSADLRDLIVSQGDRNAELQTRLSLLNDEVSALSAARPGSDDLSAALATAEEQAGLSAVVGPGLRVTLTDAPAEVKPAGVSDDALVVHQQDIQAVVNALWTGGAEAMTIQGQRVIATTGIKCVGNTVVLHGVPYAPPYVIETIGDVDDLRAGLDASEAVRIYRQYVDAYGLGYDVSSRDQIDMPAFQGSVSLPYSSER</sequence>
<dbReference type="KEGG" id="tdf:H9L22_16565"/>
<accession>A0A7H0H5B6</accession>
<keyword evidence="4" id="KW-1185">Reference proteome</keyword>
<gene>
    <name evidence="3" type="ORF">H9L22_16565</name>
</gene>
<protein>
    <submittedName>
        <fullName evidence="3">DUF881 domain-containing protein</fullName>
    </submittedName>
</protein>
<keyword evidence="2" id="KW-0812">Transmembrane</keyword>
<dbReference type="InterPro" id="IPR010273">
    <property type="entry name" value="DUF881"/>
</dbReference>
<feature type="transmembrane region" description="Helical" evidence="2">
    <location>
        <begin position="33"/>
        <end position="52"/>
    </location>
</feature>
<dbReference type="EMBL" id="CP060789">
    <property type="protein sequence ID" value="QNP55732.1"/>
    <property type="molecule type" value="Genomic_DNA"/>
</dbReference>
<dbReference type="PANTHER" id="PTHR37313:SF4">
    <property type="entry name" value="CONSERVED MEMBRANE PROTEIN-RELATED"/>
    <property type="match status" value="1"/>
</dbReference>
<comment type="similarity">
    <text evidence="1">Belongs to the UPF0749 family.</text>
</comment>
<evidence type="ECO:0000313" key="3">
    <source>
        <dbReference type="EMBL" id="QNP55732.1"/>
    </source>
</evidence>